<comment type="caution">
    <text evidence="1">The sequence shown here is derived from an EMBL/GenBank/DDBJ whole genome shotgun (WGS) entry which is preliminary data.</text>
</comment>
<dbReference type="AlphaFoldDB" id="A0A814C5V6"/>
<keyword evidence="2" id="KW-1185">Reference proteome</keyword>
<protein>
    <submittedName>
        <fullName evidence="1">Uncharacterized protein</fullName>
    </submittedName>
</protein>
<sequence length="127" mass="15145">MVKISRHNHISSIRKVLKILNVDQPYIHSKLSFQRNIRFNNTCFKLMEYLQNDLNNRPRSSKSIVKDFVLCEKYFNTDFESIYKNIITYINKLKNELTINDGLKDSINKCIDLISNNYYHQLLKLPT</sequence>
<name>A0A814C5V6_9BILA</name>
<organism evidence="1 2">
    <name type="scientific">Brachionus calyciflorus</name>
    <dbReference type="NCBI Taxonomy" id="104777"/>
    <lineage>
        <taxon>Eukaryota</taxon>
        <taxon>Metazoa</taxon>
        <taxon>Spiralia</taxon>
        <taxon>Gnathifera</taxon>
        <taxon>Rotifera</taxon>
        <taxon>Eurotatoria</taxon>
        <taxon>Monogononta</taxon>
        <taxon>Pseudotrocha</taxon>
        <taxon>Ploima</taxon>
        <taxon>Brachionidae</taxon>
        <taxon>Brachionus</taxon>
    </lineage>
</organism>
<reference evidence="1" key="1">
    <citation type="submission" date="2021-02" db="EMBL/GenBank/DDBJ databases">
        <authorList>
            <person name="Nowell W R."/>
        </authorList>
    </citation>
    <scope>NUCLEOTIDE SEQUENCE</scope>
    <source>
        <strain evidence="1">Ploen Becks lab</strain>
    </source>
</reference>
<proteinExistence type="predicted"/>
<evidence type="ECO:0000313" key="2">
    <source>
        <dbReference type="Proteomes" id="UP000663879"/>
    </source>
</evidence>
<gene>
    <name evidence="1" type="ORF">OXX778_LOCUS13238</name>
</gene>
<evidence type="ECO:0000313" key="1">
    <source>
        <dbReference type="EMBL" id="CAF0937385.1"/>
    </source>
</evidence>
<dbReference type="EMBL" id="CAJNOC010002506">
    <property type="protein sequence ID" value="CAF0937385.1"/>
    <property type="molecule type" value="Genomic_DNA"/>
</dbReference>
<accession>A0A814C5V6</accession>
<dbReference type="Proteomes" id="UP000663879">
    <property type="component" value="Unassembled WGS sequence"/>
</dbReference>